<dbReference type="RefSeq" id="WP_157856834.1">
    <property type="nucleotide sequence ID" value="NZ_JAVRFJ010000004.1"/>
</dbReference>
<reference evidence="1" key="1">
    <citation type="submission" date="2024-05" db="EMBL/GenBank/DDBJ databases">
        <title>30 novel species of actinomycetes from the DSMZ collection.</title>
        <authorList>
            <person name="Nouioui I."/>
        </authorList>
    </citation>
    <scope>NUCLEOTIDE SEQUENCE</scope>
    <source>
        <strain evidence="1">DSM 3412</strain>
    </source>
</reference>
<evidence type="ECO:0000313" key="2">
    <source>
        <dbReference type="Proteomes" id="UP001180737"/>
    </source>
</evidence>
<accession>A0ABU2YRP7</accession>
<gene>
    <name evidence="1" type="ORF">RM704_05740</name>
</gene>
<comment type="caution">
    <text evidence="1">The sequence shown here is derived from an EMBL/GenBank/DDBJ whole genome shotgun (WGS) entry which is preliminary data.</text>
</comment>
<keyword evidence="2" id="KW-1185">Reference proteome</keyword>
<name>A0ABU2YRP7_9ACTN</name>
<sequence length="54" mass="5981">MRQAALVLGLDAIAWDEAMHSGLLTTRADDRVCFRHQLMEAVVDEPCSTRPSPV</sequence>
<dbReference type="Proteomes" id="UP001180737">
    <property type="component" value="Unassembled WGS sequence"/>
</dbReference>
<protein>
    <submittedName>
        <fullName evidence="1">Uncharacterized protein</fullName>
    </submittedName>
</protein>
<organism evidence="1 2">
    <name type="scientific">Streptomyces gottesmaniae</name>
    <dbReference type="NCBI Taxonomy" id="3075518"/>
    <lineage>
        <taxon>Bacteria</taxon>
        <taxon>Bacillati</taxon>
        <taxon>Actinomycetota</taxon>
        <taxon>Actinomycetes</taxon>
        <taxon>Kitasatosporales</taxon>
        <taxon>Streptomycetaceae</taxon>
        <taxon>Streptomyces</taxon>
    </lineage>
</organism>
<evidence type="ECO:0000313" key="1">
    <source>
        <dbReference type="EMBL" id="MDT0566994.1"/>
    </source>
</evidence>
<proteinExistence type="predicted"/>
<dbReference type="EMBL" id="JAVRFJ010000004">
    <property type="protein sequence ID" value="MDT0566994.1"/>
    <property type="molecule type" value="Genomic_DNA"/>
</dbReference>